<comment type="caution">
    <text evidence="1">The sequence shown here is derived from an EMBL/GenBank/DDBJ whole genome shotgun (WGS) entry which is preliminary data.</text>
</comment>
<keyword evidence="2" id="KW-1185">Reference proteome</keyword>
<dbReference type="AlphaFoldDB" id="A0AAN6U4H3"/>
<gene>
    <name evidence="1" type="ORF">N657DRAFT_613737</name>
</gene>
<sequence length="259" mass="29269">MARAPTVIPVSDYVFRDTTTAAKRLFWRLNGPLEGAIQVAPSQYYEPDAVMEPYIGPDGTPHAEVAHAPLLEPPVSSLTVKILTIDEWEQAWLALHARCREVPDLSQRRMGPRPGDDSLDPDLYVGEVLTVHEFVSAVHPWLMARRDAILVTVLQSERGTTLLQRDRGVGVVRNPPETDLENKLAVVRFGQGYVNVGNEDRWVWWYRKPPAASSAPREKLSHEERTRRTMERMMARAAAMIRAREKKEAAQAAEKDKET</sequence>
<dbReference type="RefSeq" id="XP_062649452.1">
    <property type="nucleotide sequence ID" value="XM_062790419.1"/>
</dbReference>
<reference evidence="1" key="2">
    <citation type="submission" date="2023-05" db="EMBL/GenBank/DDBJ databases">
        <authorList>
            <consortium name="Lawrence Berkeley National Laboratory"/>
            <person name="Steindorff A."/>
            <person name="Hensen N."/>
            <person name="Bonometti L."/>
            <person name="Westerberg I."/>
            <person name="Brannstrom I.O."/>
            <person name="Guillou S."/>
            <person name="Cros-Aarteil S."/>
            <person name="Calhoun S."/>
            <person name="Haridas S."/>
            <person name="Kuo A."/>
            <person name="Mondo S."/>
            <person name="Pangilinan J."/>
            <person name="Riley R."/>
            <person name="Labutti K."/>
            <person name="Andreopoulos B."/>
            <person name="Lipzen A."/>
            <person name="Chen C."/>
            <person name="Yanf M."/>
            <person name="Daum C."/>
            <person name="Ng V."/>
            <person name="Clum A."/>
            <person name="Ohm R."/>
            <person name="Martin F."/>
            <person name="Silar P."/>
            <person name="Natvig D."/>
            <person name="Lalanne C."/>
            <person name="Gautier V."/>
            <person name="Ament-Velasquez S.L."/>
            <person name="Kruys A."/>
            <person name="Hutchinson M.I."/>
            <person name="Powell A.J."/>
            <person name="Barry K."/>
            <person name="Miller A.N."/>
            <person name="Grigoriev I.V."/>
            <person name="Debuchy R."/>
            <person name="Gladieux P."/>
            <person name="Thoren M.H."/>
            <person name="Johannesson H."/>
        </authorList>
    </citation>
    <scope>NUCLEOTIDE SEQUENCE</scope>
    <source>
        <strain evidence="1">CBS 731.68</strain>
    </source>
</reference>
<name>A0AAN6U4H3_9PEZI</name>
<evidence type="ECO:0000313" key="2">
    <source>
        <dbReference type="Proteomes" id="UP001302602"/>
    </source>
</evidence>
<evidence type="ECO:0000313" key="1">
    <source>
        <dbReference type="EMBL" id="KAK4125681.1"/>
    </source>
</evidence>
<organism evidence="1 2">
    <name type="scientific">Parathielavia appendiculata</name>
    <dbReference type="NCBI Taxonomy" id="2587402"/>
    <lineage>
        <taxon>Eukaryota</taxon>
        <taxon>Fungi</taxon>
        <taxon>Dikarya</taxon>
        <taxon>Ascomycota</taxon>
        <taxon>Pezizomycotina</taxon>
        <taxon>Sordariomycetes</taxon>
        <taxon>Sordariomycetidae</taxon>
        <taxon>Sordariales</taxon>
        <taxon>Chaetomiaceae</taxon>
        <taxon>Parathielavia</taxon>
    </lineage>
</organism>
<protein>
    <submittedName>
        <fullName evidence="1">Uncharacterized protein</fullName>
    </submittedName>
</protein>
<reference evidence="1" key="1">
    <citation type="journal article" date="2023" name="Mol. Phylogenet. Evol.">
        <title>Genome-scale phylogeny and comparative genomics of the fungal order Sordariales.</title>
        <authorList>
            <person name="Hensen N."/>
            <person name="Bonometti L."/>
            <person name="Westerberg I."/>
            <person name="Brannstrom I.O."/>
            <person name="Guillou S."/>
            <person name="Cros-Aarteil S."/>
            <person name="Calhoun S."/>
            <person name="Haridas S."/>
            <person name="Kuo A."/>
            <person name="Mondo S."/>
            <person name="Pangilinan J."/>
            <person name="Riley R."/>
            <person name="LaButti K."/>
            <person name="Andreopoulos B."/>
            <person name="Lipzen A."/>
            <person name="Chen C."/>
            <person name="Yan M."/>
            <person name="Daum C."/>
            <person name="Ng V."/>
            <person name="Clum A."/>
            <person name="Steindorff A."/>
            <person name="Ohm R.A."/>
            <person name="Martin F."/>
            <person name="Silar P."/>
            <person name="Natvig D.O."/>
            <person name="Lalanne C."/>
            <person name="Gautier V."/>
            <person name="Ament-Velasquez S.L."/>
            <person name="Kruys A."/>
            <person name="Hutchinson M.I."/>
            <person name="Powell A.J."/>
            <person name="Barry K."/>
            <person name="Miller A.N."/>
            <person name="Grigoriev I.V."/>
            <person name="Debuchy R."/>
            <person name="Gladieux P."/>
            <person name="Hiltunen Thoren M."/>
            <person name="Johannesson H."/>
        </authorList>
    </citation>
    <scope>NUCLEOTIDE SEQUENCE</scope>
    <source>
        <strain evidence="1">CBS 731.68</strain>
    </source>
</reference>
<accession>A0AAN6U4H3</accession>
<dbReference type="GeneID" id="87827189"/>
<dbReference type="EMBL" id="MU853225">
    <property type="protein sequence ID" value="KAK4125681.1"/>
    <property type="molecule type" value="Genomic_DNA"/>
</dbReference>
<proteinExistence type="predicted"/>
<dbReference type="Proteomes" id="UP001302602">
    <property type="component" value="Unassembled WGS sequence"/>
</dbReference>